<reference evidence="8" key="1">
    <citation type="submission" date="2020-03" db="EMBL/GenBank/DDBJ databases">
        <authorList>
            <person name="Guo F."/>
        </authorList>
    </citation>
    <scope>NUCLEOTIDE SEQUENCE</scope>
    <source>
        <strain evidence="8">JCM 30134</strain>
    </source>
</reference>
<dbReference type="Gene3D" id="1.10.150.130">
    <property type="match status" value="1"/>
</dbReference>
<dbReference type="Pfam" id="PF13356">
    <property type="entry name" value="Arm-DNA-bind_3"/>
    <property type="match status" value="1"/>
</dbReference>
<dbReference type="EMBL" id="JAAONZ010000013">
    <property type="protein sequence ID" value="NHO66909.1"/>
    <property type="molecule type" value="Genomic_DNA"/>
</dbReference>
<dbReference type="InterPro" id="IPR038488">
    <property type="entry name" value="Integrase_DNA-bd_sf"/>
</dbReference>
<dbReference type="SUPFAM" id="SSF56349">
    <property type="entry name" value="DNA breaking-rejoining enzymes"/>
    <property type="match status" value="1"/>
</dbReference>
<dbReference type="InterPro" id="IPR011010">
    <property type="entry name" value="DNA_brk_join_enz"/>
</dbReference>
<evidence type="ECO:0000256" key="5">
    <source>
        <dbReference type="PROSITE-ProRule" id="PRU01248"/>
    </source>
</evidence>
<comment type="similarity">
    <text evidence="1">Belongs to the 'phage' integrase family.</text>
</comment>
<accession>A0A9E5MKR2</accession>
<protein>
    <submittedName>
        <fullName evidence="8">Integrase arm-type DNA-binding domain-containing protein</fullName>
    </submittedName>
</protein>
<dbReference type="Pfam" id="PF22022">
    <property type="entry name" value="Phage_int_M"/>
    <property type="match status" value="1"/>
</dbReference>
<evidence type="ECO:0000313" key="8">
    <source>
        <dbReference type="EMBL" id="NHO66909.1"/>
    </source>
</evidence>
<dbReference type="GO" id="GO:0015074">
    <property type="term" value="P:DNA integration"/>
    <property type="evidence" value="ECO:0007669"/>
    <property type="project" value="UniProtKB-KW"/>
</dbReference>
<dbReference type="CDD" id="cd00801">
    <property type="entry name" value="INT_P4_C"/>
    <property type="match status" value="1"/>
</dbReference>
<proteinExistence type="inferred from homology"/>
<evidence type="ECO:0000259" key="6">
    <source>
        <dbReference type="PROSITE" id="PS51898"/>
    </source>
</evidence>
<sequence length="405" mass="45301">MSLTALEVKKAKAGDKLRKLPAGKSLYLHIPPTGAKYWRLAYRFAGKQKTLALGVYPDISLKEAIERRDEARKLLANGTDPGEVKRAKKAANVDAAANSFESIASEWFHIKMCDKSQSHQDRTWRALQKDLFPLLSNRPIKSITPPELLAALRKIEARGAVETAHRAKQTCGQIFRYAIATGRAERDPSADLKGALRNPVEQHLAAITDPAEVGKLLVAIEAFQGTPVVKAALKLSPLLFCRPGELRHMEWEEINWDSAIWEIPASKMKIKQPHIVPLSNQALLILEELRMLTGRGLYVFPSARGTSRPLSENGVRTALRTMGYDNQTMTPHGFRAMARTILDEVLNFPPEWIEHQLAHAVKDSLGRAYNRTSHLPQRIDMMQQWADYLEMLKKTATPAKGAISL</sequence>
<dbReference type="RefSeq" id="WP_167188632.1">
    <property type="nucleotide sequence ID" value="NZ_JAAONZ010000013.1"/>
</dbReference>
<organism evidence="8 9">
    <name type="scientific">Pseudomaricurvus hydrocarbonicus</name>
    <dbReference type="NCBI Taxonomy" id="1470433"/>
    <lineage>
        <taxon>Bacteria</taxon>
        <taxon>Pseudomonadati</taxon>
        <taxon>Pseudomonadota</taxon>
        <taxon>Gammaproteobacteria</taxon>
        <taxon>Cellvibrionales</taxon>
        <taxon>Cellvibrionaceae</taxon>
        <taxon>Pseudomaricurvus</taxon>
    </lineage>
</organism>
<keyword evidence="3 5" id="KW-0238">DNA-binding</keyword>
<evidence type="ECO:0000256" key="2">
    <source>
        <dbReference type="ARBA" id="ARBA00022908"/>
    </source>
</evidence>
<dbReference type="InterPro" id="IPR053876">
    <property type="entry name" value="Phage_int_M"/>
</dbReference>
<evidence type="ECO:0000259" key="7">
    <source>
        <dbReference type="PROSITE" id="PS51900"/>
    </source>
</evidence>
<feature type="domain" description="Core-binding (CB)" evidence="7">
    <location>
        <begin position="98"/>
        <end position="179"/>
    </location>
</feature>
<dbReference type="PROSITE" id="PS51900">
    <property type="entry name" value="CB"/>
    <property type="match status" value="1"/>
</dbReference>
<dbReference type="GO" id="GO:0006310">
    <property type="term" value="P:DNA recombination"/>
    <property type="evidence" value="ECO:0007669"/>
    <property type="project" value="UniProtKB-KW"/>
</dbReference>
<dbReference type="GO" id="GO:0003677">
    <property type="term" value="F:DNA binding"/>
    <property type="evidence" value="ECO:0007669"/>
    <property type="project" value="UniProtKB-UniRule"/>
</dbReference>
<dbReference type="PROSITE" id="PS51898">
    <property type="entry name" value="TYR_RECOMBINASE"/>
    <property type="match status" value="1"/>
</dbReference>
<dbReference type="InterPro" id="IPR013762">
    <property type="entry name" value="Integrase-like_cat_sf"/>
</dbReference>
<dbReference type="InterPro" id="IPR050808">
    <property type="entry name" value="Phage_Integrase"/>
</dbReference>
<dbReference type="Gene3D" id="3.30.160.390">
    <property type="entry name" value="Integrase, DNA-binding domain"/>
    <property type="match status" value="1"/>
</dbReference>
<gene>
    <name evidence="8" type="ORF">G8770_15260</name>
</gene>
<name>A0A9E5MKR2_9GAMM</name>
<dbReference type="InterPro" id="IPR025166">
    <property type="entry name" value="Integrase_DNA_bind_dom"/>
</dbReference>
<dbReference type="PANTHER" id="PTHR30629:SF2">
    <property type="entry name" value="PROPHAGE INTEGRASE INTS-RELATED"/>
    <property type="match status" value="1"/>
</dbReference>
<dbReference type="AlphaFoldDB" id="A0A9E5MKR2"/>
<evidence type="ECO:0000256" key="3">
    <source>
        <dbReference type="ARBA" id="ARBA00023125"/>
    </source>
</evidence>
<feature type="domain" description="Tyr recombinase" evidence="6">
    <location>
        <begin position="203"/>
        <end position="387"/>
    </location>
</feature>
<evidence type="ECO:0000313" key="9">
    <source>
        <dbReference type="Proteomes" id="UP000787472"/>
    </source>
</evidence>
<dbReference type="PANTHER" id="PTHR30629">
    <property type="entry name" value="PROPHAGE INTEGRASE"/>
    <property type="match status" value="1"/>
</dbReference>
<dbReference type="InterPro" id="IPR010998">
    <property type="entry name" value="Integrase_recombinase_N"/>
</dbReference>
<dbReference type="InterPro" id="IPR002104">
    <property type="entry name" value="Integrase_catalytic"/>
</dbReference>
<keyword evidence="2" id="KW-0229">DNA integration</keyword>
<dbReference type="Gene3D" id="1.10.443.10">
    <property type="entry name" value="Intergrase catalytic core"/>
    <property type="match status" value="1"/>
</dbReference>
<comment type="caution">
    <text evidence="8">The sequence shown here is derived from an EMBL/GenBank/DDBJ whole genome shotgun (WGS) entry which is preliminary data.</text>
</comment>
<keyword evidence="9" id="KW-1185">Reference proteome</keyword>
<evidence type="ECO:0000256" key="4">
    <source>
        <dbReference type="ARBA" id="ARBA00023172"/>
    </source>
</evidence>
<evidence type="ECO:0000256" key="1">
    <source>
        <dbReference type="ARBA" id="ARBA00008857"/>
    </source>
</evidence>
<keyword evidence="4" id="KW-0233">DNA recombination</keyword>
<dbReference type="InterPro" id="IPR044068">
    <property type="entry name" value="CB"/>
</dbReference>
<dbReference type="Proteomes" id="UP000787472">
    <property type="component" value="Unassembled WGS sequence"/>
</dbReference>
<dbReference type="Pfam" id="PF00589">
    <property type="entry name" value="Phage_integrase"/>
    <property type="match status" value="1"/>
</dbReference>